<dbReference type="Gene3D" id="2.30.42.10">
    <property type="match status" value="1"/>
</dbReference>
<keyword evidence="4" id="KW-0378">Hydrolase</keyword>
<evidence type="ECO:0000256" key="1">
    <source>
        <dbReference type="SAM" id="SignalP"/>
    </source>
</evidence>
<feature type="domain" description="Peptidase M61 N-terminal" evidence="3">
    <location>
        <begin position="24"/>
        <end position="196"/>
    </location>
</feature>
<evidence type="ECO:0000259" key="3">
    <source>
        <dbReference type="Pfam" id="PF17899"/>
    </source>
</evidence>
<sequence precursor="true">MRLSALFTLPLLCVSLYGQNAVKVKVDATDAARRLFHVQMTMPAKAGAMTLLYPEWIPGEHGPTGPIANLVGLKIQGAGKTIPWKRDSVKMFAFHLDVPAGVSSLDVVFDFISPPESEGFSSGASATSELAVLSWNQLLLYPEGARSDDYQYQATLKVPDGWRYGTALPIQRESGNQIEFQPASLTTMVDSPVSTGAHYRTFDLGTEQGIPHYLHVAADSDRALEVSNEVVGQLKQLVKETGALFGARHYRGYHFLYTLSDHVAHFGLEHHESSDDRTGERTLIEPDMLRVSGYLLPHEFVHSWNGKYRRPAGLISGGQDGGYDVPMQGDLLWVYEGLTNYLGEVLAPRSGLWSPEDYRESLANTAAELDNKFGRTWRPLEDTATAAQILYEAGGDYGNLRRSVDYYPEGSLIWLEVDTIIRQNSKGTKSLDDFCRLFHGGGASGAPALKSYGFDDVVAALNAVQPYDWAGFLNQRIKSTDAHAPLGGITRAGWKLTYDGVRSDFWKAYEDKIKGLDLSYSIGIQVKSDDGTIADVRYGGPAQQAGIAPAVKLIAVNGRQFNPTLLRETVAKTATDSKPIELLVKNGEFYQTFRVAYRGGEKYPHLVRDAAVPDLLTEIIKSKAKN</sequence>
<keyword evidence="4" id="KW-0031">Aminopeptidase</keyword>
<dbReference type="Pfam" id="PF05299">
    <property type="entry name" value="Peptidase_M61"/>
    <property type="match status" value="1"/>
</dbReference>
<dbReference type="InterPro" id="IPR024191">
    <property type="entry name" value="Peptidase_M61"/>
</dbReference>
<accession>Q021H3</accession>
<dbReference type="InterPro" id="IPR036034">
    <property type="entry name" value="PDZ_sf"/>
</dbReference>
<dbReference type="InParanoid" id="Q021H3"/>
<reference evidence="4" key="1">
    <citation type="submission" date="2006-10" db="EMBL/GenBank/DDBJ databases">
        <title>Complete sequence of Solibacter usitatus Ellin6076.</title>
        <authorList>
            <consortium name="US DOE Joint Genome Institute"/>
            <person name="Copeland A."/>
            <person name="Lucas S."/>
            <person name="Lapidus A."/>
            <person name="Barry K."/>
            <person name="Detter J.C."/>
            <person name="Glavina del Rio T."/>
            <person name="Hammon N."/>
            <person name="Israni S."/>
            <person name="Dalin E."/>
            <person name="Tice H."/>
            <person name="Pitluck S."/>
            <person name="Thompson L.S."/>
            <person name="Brettin T."/>
            <person name="Bruce D."/>
            <person name="Han C."/>
            <person name="Tapia R."/>
            <person name="Gilna P."/>
            <person name="Schmutz J."/>
            <person name="Larimer F."/>
            <person name="Land M."/>
            <person name="Hauser L."/>
            <person name="Kyrpides N."/>
            <person name="Mikhailova N."/>
            <person name="Janssen P.H."/>
            <person name="Kuske C.R."/>
            <person name="Richardson P."/>
        </authorList>
    </citation>
    <scope>NUCLEOTIDE SEQUENCE</scope>
    <source>
        <strain evidence="4">Ellin6076</strain>
    </source>
</reference>
<keyword evidence="4" id="KW-0645">Protease</keyword>
<dbReference type="InterPro" id="IPR007963">
    <property type="entry name" value="Peptidase_M61_catalytic"/>
</dbReference>
<keyword evidence="1" id="KW-0732">Signal</keyword>
<dbReference type="Gene3D" id="2.60.40.3650">
    <property type="match status" value="1"/>
</dbReference>
<evidence type="ECO:0000259" key="2">
    <source>
        <dbReference type="Pfam" id="PF05299"/>
    </source>
</evidence>
<name>Q021H3_SOLUE</name>
<dbReference type="Pfam" id="PF17899">
    <property type="entry name" value="Peptidase_M61_N"/>
    <property type="match status" value="1"/>
</dbReference>
<dbReference type="EMBL" id="CP000473">
    <property type="protein sequence ID" value="ABJ84416.1"/>
    <property type="molecule type" value="Genomic_DNA"/>
</dbReference>
<feature type="signal peptide" evidence="1">
    <location>
        <begin position="1"/>
        <end position="20"/>
    </location>
</feature>
<proteinExistence type="predicted"/>
<gene>
    <name evidence="4" type="ordered locus">Acid_3443</name>
</gene>
<organism evidence="4">
    <name type="scientific">Solibacter usitatus (strain Ellin6076)</name>
    <dbReference type="NCBI Taxonomy" id="234267"/>
    <lineage>
        <taxon>Bacteria</taxon>
        <taxon>Pseudomonadati</taxon>
        <taxon>Acidobacteriota</taxon>
        <taxon>Terriglobia</taxon>
        <taxon>Bryobacterales</taxon>
        <taxon>Solibacteraceae</taxon>
        <taxon>Candidatus Solibacter</taxon>
    </lineage>
</organism>
<dbReference type="KEGG" id="sus:Acid_3443"/>
<dbReference type="eggNOG" id="COG3975">
    <property type="taxonomic scope" value="Bacteria"/>
</dbReference>
<protein>
    <submittedName>
        <fullName evidence="4">Glycyl aminopeptidase. Metallo peptidase. MEROPS family M61</fullName>
    </submittedName>
</protein>
<dbReference type="SUPFAM" id="SSF50156">
    <property type="entry name" value="PDZ domain-like"/>
    <property type="match status" value="1"/>
</dbReference>
<evidence type="ECO:0000313" key="4">
    <source>
        <dbReference type="EMBL" id="ABJ84416.1"/>
    </source>
</evidence>
<feature type="chain" id="PRO_5004163581" evidence="1">
    <location>
        <begin position="21"/>
        <end position="626"/>
    </location>
</feature>
<feature type="domain" description="Peptidase M61 catalytic" evidence="2">
    <location>
        <begin position="295"/>
        <end position="413"/>
    </location>
</feature>
<dbReference type="HOGENOM" id="CLU_435415_0_0_0"/>
<dbReference type="Gene3D" id="1.10.390.10">
    <property type="entry name" value="Neutral Protease Domain 2"/>
    <property type="match status" value="1"/>
</dbReference>
<dbReference type="OrthoDB" id="9778516at2"/>
<dbReference type="InterPro" id="IPR040756">
    <property type="entry name" value="Peptidase_M61_N"/>
</dbReference>
<dbReference type="GO" id="GO:0004177">
    <property type="term" value="F:aminopeptidase activity"/>
    <property type="evidence" value="ECO:0007669"/>
    <property type="project" value="UniProtKB-KW"/>
</dbReference>
<dbReference type="InterPro" id="IPR027268">
    <property type="entry name" value="Peptidase_M4/M1_CTD_sf"/>
</dbReference>
<dbReference type="STRING" id="234267.Acid_3443"/>
<dbReference type="AlphaFoldDB" id="Q021H3"/>
<dbReference type="PIRSF" id="PIRSF016493">
    <property type="entry name" value="Glycyl_aminpptds"/>
    <property type="match status" value="1"/>
</dbReference>